<accession>A0A560DKB2</accession>
<evidence type="ECO:0000256" key="1">
    <source>
        <dbReference type="SAM" id="MobiDB-lite"/>
    </source>
</evidence>
<evidence type="ECO:0000313" key="2">
    <source>
        <dbReference type="EMBL" id="TWA97536.1"/>
    </source>
</evidence>
<dbReference type="AlphaFoldDB" id="A0A560DKB2"/>
<sequence>MTREQIVKISQEGARKVAKPTSGTPASKKHIARLAELKKRRKAAQENLAPVEYQERLRA</sequence>
<name>A0A560DKB2_9BRAD</name>
<protein>
    <submittedName>
        <fullName evidence="2">Uncharacterized protein</fullName>
    </submittedName>
</protein>
<dbReference type="RefSeq" id="WP_145666639.1">
    <property type="nucleotide sequence ID" value="NZ_VITK01000006.1"/>
</dbReference>
<feature type="compositionally biased region" description="Basic residues" evidence="1">
    <location>
        <begin position="27"/>
        <end position="42"/>
    </location>
</feature>
<dbReference type="EMBL" id="VITK01000006">
    <property type="protein sequence ID" value="TWA97536.1"/>
    <property type="molecule type" value="Genomic_DNA"/>
</dbReference>
<organism evidence="2 3">
    <name type="scientific">Bradyrhizobium stylosanthis</name>
    <dbReference type="NCBI Taxonomy" id="1803665"/>
    <lineage>
        <taxon>Bacteria</taxon>
        <taxon>Pseudomonadati</taxon>
        <taxon>Pseudomonadota</taxon>
        <taxon>Alphaproteobacteria</taxon>
        <taxon>Hyphomicrobiales</taxon>
        <taxon>Nitrobacteraceae</taxon>
        <taxon>Bradyrhizobium</taxon>
    </lineage>
</organism>
<reference evidence="2 3" key="1">
    <citation type="submission" date="2019-06" db="EMBL/GenBank/DDBJ databases">
        <title>Genomic Encyclopedia of Type Strains, Phase IV (KMG-V): Genome sequencing to study the core and pangenomes of soil and plant-associated prokaryotes.</title>
        <authorList>
            <person name="Whitman W."/>
        </authorList>
    </citation>
    <scope>NUCLEOTIDE SEQUENCE [LARGE SCALE GENOMIC DNA]</scope>
    <source>
        <strain evidence="2 3">BR 510</strain>
    </source>
</reference>
<keyword evidence="3" id="KW-1185">Reference proteome</keyword>
<comment type="caution">
    <text evidence="2">The sequence shown here is derived from an EMBL/GenBank/DDBJ whole genome shotgun (WGS) entry which is preliminary data.</text>
</comment>
<dbReference type="Proteomes" id="UP000319949">
    <property type="component" value="Unassembled WGS sequence"/>
</dbReference>
<proteinExistence type="predicted"/>
<gene>
    <name evidence="2" type="ORF">FBZ96_106595</name>
</gene>
<feature type="region of interest" description="Disordered" evidence="1">
    <location>
        <begin position="1"/>
        <end position="59"/>
    </location>
</feature>
<evidence type="ECO:0000313" key="3">
    <source>
        <dbReference type="Proteomes" id="UP000319949"/>
    </source>
</evidence>